<protein>
    <submittedName>
        <fullName evidence="1">Uncharacterized protein</fullName>
    </submittedName>
</protein>
<proteinExistence type="predicted"/>
<comment type="caution">
    <text evidence="1">The sequence shown here is derived from an EMBL/GenBank/DDBJ whole genome shotgun (WGS) entry which is preliminary data.</text>
</comment>
<dbReference type="AlphaFoldDB" id="A0A316X250"/>
<dbReference type="Proteomes" id="UP000236182">
    <property type="component" value="Unassembled WGS sequence"/>
</dbReference>
<name>A0A316X250_9FLAO</name>
<dbReference type="EMBL" id="PPEI02000001">
    <property type="protein sequence ID" value="PWN67775.1"/>
    <property type="molecule type" value="Genomic_DNA"/>
</dbReference>
<sequence>MGPAFLFLLLIKQITQIFHMNLHKLSKLKLLNISLTILESLKTLNGSNFIKSLADQADDAVFFECIFYHYKNWSIEISKKQVSN</sequence>
<keyword evidence="2" id="KW-1185">Reference proteome</keyword>
<accession>A0A316X250</accession>
<reference evidence="1" key="1">
    <citation type="submission" date="2018-04" db="EMBL/GenBank/DDBJ databases">
        <title>Draft Genome Sequences of Chryseobacterium lactis NCTC11390T isolated from milk, Chryseobacterium oncorhynchi 701B-08T from rainbow trout, and Chryseobacterium viscerum 687B-08T from diseased fish.</title>
        <authorList>
            <person name="Jeong J.-J."/>
            <person name="Lee Y.J."/>
            <person name="Pathiraja D."/>
            <person name="Park B."/>
            <person name="Choi I.-G."/>
            <person name="Kim K.D."/>
        </authorList>
    </citation>
    <scope>NUCLEOTIDE SEQUENCE [LARGE SCALE GENOMIC DNA]</scope>
    <source>
        <strain evidence="1">701B-08</strain>
    </source>
</reference>
<evidence type="ECO:0000313" key="2">
    <source>
        <dbReference type="Proteomes" id="UP000236182"/>
    </source>
</evidence>
<evidence type="ECO:0000313" key="1">
    <source>
        <dbReference type="EMBL" id="PWN67775.1"/>
    </source>
</evidence>
<gene>
    <name evidence="1" type="ORF">C1638_004035</name>
</gene>
<organism evidence="1 2">
    <name type="scientific">Chryseobacterium oncorhynchi</name>
    <dbReference type="NCBI Taxonomy" id="741074"/>
    <lineage>
        <taxon>Bacteria</taxon>
        <taxon>Pseudomonadati</taxon>
        <taxon>Bacteroidota</taxon>
        <taxon>Flavobacteriia</taxon>
        <taxon>Flavobacteriales</taxon>
        <taxon>Weeksellaceae</taxon>
        <taxon>Chryseobacterium group</taxon>
        <taxon>Chryseobacterium</taxon>
    </lineage>
</organism>